<name>A0A2U3MZ58_9GAMM</name>
<accession>A0A2U3MZ58</accession>
<keyword evidence="2" id="KW-1185">Reference proteome</keyword>
<protein>
    <submittedName>
        <fullName evidence="1">Uncharacterized protein</fullName>
    </submittedName>
</protein>
<sequence>MFLFLISNFVRNRQPIALLSYSEKLWACKQIIYQVIQFIFLVIIQQFTVKSLHDSLNHPNMLELEVVL</sequence>
<dbReference type="Proteomes" id="UP000245974">
    <property type="component" value="Unassembled WGS sequence"/>
</dbReference>
<dbReference type="AlphaFoldDB" id="A0A2U3MZ58"/>
<evidence type="ECO:0000313" key="1">
    <source>
        <dbReference type="EMBL" id="SPL70643.1"/>
    </source>
</evidence>
<dbReference type="EMBL" id="OOGT01000072">
    <property type="protein sequence ID" value="SPL70643.1"/>
    <property type="molecule type" value="Genomic_DNA"/>
</dbReference>
<reference evidence="2" key="1">
    <citation type="submission" date="2018-03" db="EMBL/GenBank/DDBJ databases">
        <authorList>
            <person name="Blom J."/>
        </authorList>
    </citation>
    <scope>NUCLEOTIDE SEQUENCE [LARGE SCALE GENOMIC DNA]</scope>
    <source>
        <strain evidence="2">KPC-SM-21</strain>
    </source>
</reference>
<organism evidence="1 2">
    <name type="scientific">Acinetobacter stercoris</name>
    <dbReference type="NCBI Taxonomy" id="2126983"/>
    <lineage>
        <taxon>Bacteria</taxon>
        <taxon>Pseudomonadati</taxon>
        <taxon>Pseudomonadota</taxon>
        <taxon>Gammaproteobacteria</taxon>
        <taxon>Moraxellales</taxon>
        <taxon>Moraxellaceae</taxon>
        <taxon>Acinetobacter</taxon>
    </lineage>
</organism>
<proteinExistence type="predicted"/>
<evidence type="ECO:0000313" key="2">
    <source>
        <dbReference type="Proteomes" id="UP000245974"/>
    </source>
</evidence>
<dbReference type="InParanoid" id="A0A2U3MZ58"/>
<gene>
    <name evidence="1" type="ORF">KPC_1821</name>
</gene>